<evidence type="ECO:0000256" key="1">
    <source>
        <dbReference type="SAM" id="MobiDB-lite"/>
    </source>
</evidence>
<organism evidence="2">
    <name type="scientific">Nothobranchius korthausae</name>
    <dbReference type="NCBI Taxonomy" id="1143690"/>
    <lineage>
        <taxon>Eukaryota</taxon>
        <taxon>Metazoa</taxon>
        <taxon>Chordata</taxon>
        <taxon>Craniata</taxon>
        <taxon>Vertebrata</taxon>
        <taxon>Euteleostomi</taxon>
        <taxon>Actinopterygii</taxon>
        <taxon>Neopterygii</taxon>
        <taxon>Teleostei</taxon>
        <taxon>Neoteleostei</taxon>
        <taxon>Acanthomorphata</taxon>
        <taxon>Ovalentaria</taxon>
        <taxon>Atherinomorphae</taxon>
        <taxon>Cyprinodontiformes</taxon>
        <taxon>Nothobranchiidae</taxon>
        <taxon>Nothobranchius</taxon>
    </lineage>
</organism>
<reference evidence="2" key="2">
    <citation type="submission" date="2016-06" db="EMBL/GenBank/DDBJ databases">
        <title>The genome of a short-lived fish provides insights into sex chromosome evolution and the genetic control of aging.</title>
        <authorList>
            <person name="Reichwald K."/>
            <person name="Felder M."/>
            <person name="Petzold A."/>
            <person name="Koch P."/>
            <person name="Groth M."/>
            <person name="Platzer M."/>
        </authorList>
    </citation>
    <scope>NUCLEOTIDE SEQUENCE</scope>
    <source>
        <tissue evidence="2">Brain</tissue>
    </source>
</reference>
<gene>
    <name evidence="2" type="primary">GPR55</name>
</gene>
<keyword evidence="2" id="KW-0675">Receptor</keyword>
<accession>A0A1A8F8J6</accession>
<protein>
    <submittedName>
        <fullName evidence="2">G protein-coupled receptor 55</fullName>
    </submittedName>
</protein>
<feature type="region of interest" description="Disordered" evidence="1">
    <location>
        <begin position="1"/>
        <end position="21"/>
    </location>
</feature>
<dbReference type="EMBL" id="HAEB01007907">
    <property type="protein sequence ID" value="SBQ54434.1"/>
    <property type="molecule type" value="Transcribed_RNA"/>
</dbReference>
<reference evidence="2" key="1">
    <citation type="submission" date="2016-05" db="EMBL/GenBank/DDBJ databases">
        <authorList>
            <person name="Lavstsen T."/>
            <person name="Jespersen J.S."/>
        </authorList>
    </citation>
    <scope>NUCLEOTIDE SEQUENCE</scope>
    <source>
        <tissue evidence="2">Brain</tissue>
    </source>
</reference>
<dbReference type="AlphaFoldDB" id="A0A1A8F8J6"/>
<proteinExistence type="predicted"/>
<sequence>GQPNGQLLHPARGPADDRFGDGHLRSHLCDRDVPQRRSSARFLRVSKEMDRVHHLHDQPGLMDLLLLLPLPSKM</sequence>
<feature type="non-terminal residue" evidence="2">
    <location>
        <position position="1"/>
    </location>
</feature>
<evidence type="ECO:0000313" key="2">
    <source>
        <dbReference type="EMBL" id="SBQ54434.1"/>
    </source>
</evidence>
<name>A0A1A8F8J6_9TELE</name>
<feature type="non-terminal residue" evidence="2">
    <location>
        <position position="74"/>
    </location>
</feature>